<dbReference type="SUPFAM" id="SSF52467">
    <property type="entry name" value="DHS-like NAD/FAD-binding domain"/>
    <property type="match status" value="1"/>
</dbReference>
<dbReference type="PROSITE" id="PS00187">
    <property type="entry name" value="TPP_ENZYMES"/>
    <property type="match status" value="1"/>
</dbReference>
<dbReference type="GO" id="GO:0050660">
    <property type="term" value="F:flavin adenine dinucleotide binding"/>
    <property type="evidence" value="ECO:0007669"/>
    <property type="project" value="TreeGrafter"/>
</dbReference>
<dbReference type="GO" id="GO:0003984">
    <property type="term" value="F:acetolactate synthase activity"/>
    <property type="evidence" value="ECO:0007669"/>
    <property type="project" value="UniProtKB-EC"/>
</dbReference>
<dbReference type="InterPro" id="IPR011766">
    <property type="entry name" value="TPP_enzyme_TPP-bd"/>
</dbReference>
<dbReference type="NCBIfam" id="TIGR02418">
    <property type="entry name" value="acolac_catab"/>
    <property type="match status" value="1"/>
</dbReference>
<dbReference type="InterPro" id="IPR029061">
    <property type="entry name" value="THDP-binding"/>
</dbReference>
<name>A0A518B1R4_9BACT</name>
<dbReference type="AlphaFoldDB" id="A0A518B1R4"/>
<dbReference type="GO" id="GO:0034077">
    <property type="term" value="P:butanediol metabolic process"/>
    <property type="evidence" value="ECO:0007669"/>
    <property type="project" value="InterPro"/>
</dbReference>
<dbReference type="PANTHER" id="PTHR18968:SF129">
    <property type="entry name" value="ACETOLACTATE SYNTHASE"/>
    <property type="match status" value="1"/>
</dbReference>
<dbReference type="InterPro" id="IPR000399">
    <property type="entry name" value="TPP-bd_CS"/>
</dbReference>
<dbReference type="InterPro" id="IPR012001">
    <property type="entry name" value="Thiamin_PyroP_enz_TPP-bd_dom"/>
</dbReference>
<dbReference type="RefSeq" id="WP_145257512.1">
    <property type="nucleotide sequence ID" value="NZ_CP036279.1"/>
</dbReference>
<dbReference type="GO" id="GO:0030976">
    <property type="term" value="F:thiamine pyrophosphate binding"/>
    <property type="evidence" value="ECO:0007669"/>
    <property type="project" value="InterPro"/>
</dbReference>
<dbReference type="InterPro" id="IPR012782">
    <property type="entry name" value="Acetolactate_synth_catblc"/>
</dbReference>
<dbReference type="KEGG" id="knv:Pan216_17770"/>
<dbReference type="Pfam" id="PF02775">
    <property type="entry name" value="TPP_enzyme_C"/>
    <property type="match status" value="1"/>
</dbReference>
<dbReference type="FunFam" id="3.40.50.970:FF:000007">
    <property type="entry name" value="Acetolactate synthase"/>
    <property type="match status" value="1"/>
</dbReference>
<keyword evidence="7" id="KW-0808">Transferase</keyword>
<feature type="domain" description="Thiamine pyrophosphate enzyme TPP-binding" evidence="5">
    <location>
        <begin position="388"/>
        <end position="534"/>
    </location>
</feature>
<evidence type="ECO:0000259" key="5">
    <source>
        <dbReference type="Pfam" id="PF02775"/>
    </source>
</evidence>
<evidence type="ECO:0000256" key="2">
    <source>
        <dbReference type="ARBA" id="ARBA00023052"/>
    </source>
</evidence>
<dbReference type="GO" id="GO:0005948">
    <property type="term" value="C:acetolactate synthase complex"/>
    <property type="evidence" value="ECO:0007669"/>
    <property type="project" value="TreeGrafter"/>
</dbReference>
<protein>
    <submittedName>
        <fullName evidence="7">Acetolactate synthase, catabolic</fullName>
        <ecNumber evidence="7">2.2.1.6</ecNumber>
    </submittedName>
</protein>
<dbReference type="InterPro" id="IPR045229">
    <property type="entry name" value="TPP_enz"/>
</dbReference>
<dbReference type="OrthoDB" id="4494979at2"/>
<evidence type="ECO:0000259" key="6">
    <source>
        <dbReference type="Pfam" id="PF02776"/>
    </source>
</evidence>
<dbReference type="Gene3D" id="3.40.50.1220">
    <property type="entry name" value="TPP-binding domain"/>
    <property type="match status" value="1"/>
</dbReference>
<evidence type="ECO:0000313" key="8">
    <source>
        <dbReference type="Proteomes" id="UP000317093"/>
    </source>
</evidence>
<dbReference type="NCBIfam" id="NF006378">
    <property type="entry name" value="PRK08617.1"/>
    <property type="match status" value="1"/>
</dbReference>
<keyword evidence="8" id="KW-1185">Reference proteome</keyword>
<dbReference type="GO" id="GO:0009097">
    <property type="term" value="P:isoleucine biosynthetic process"/>
    <property type="evidence" value="ECO:0007669"/>
    <property type="project" value="TreeGrafter"/>
</dbReference>
<dbReference type="Pfam" id="PF02776">
    <property type="entry name" value="TPP_enzyme_N"/>
    <property type="match status" value="1"/>
</dbReference>
<organism evidence="7 8">
    <name type="scientific">Kolteria novifilia</name>
    <dbReference type="NCBI Taxonomy" id="2527975"/>
    <lineage>
        <taxon>Bacteria</taxon>
        <taxon>Pseudomonadati</taxon>
        <taxon>Planctomycetota</taxon>
        <taxon>Planctomycetia</taxon>
        <taxon>Kolteriales</taxon>
        <taxon>Kolteriaceae</taxon>
        <taxon>Kolteria</taxon>
    </lineage>
</organism>
<evidence type="ECO:0000259" key="4">
    <source>
        <dbReference type="Pfam" id="PF00205"/>
    </source>
</evidence>
<evidence type="ECO:0000256" key="1">
    <source>
        <dbReference type="ARBA" id="ARBA00007812"/>
    </source>
</evidence>
<dbReference type="Gene3D" id="3.40.50.970">
    <property type="match status" value="2"/>
</dbReference>
<reference evidence="7 8" key="1">
    <citation type="submission" date="2019-02" db="EMBL/GenBank/DDBJ databases">
        <title>Deep-cultivation of Planctomycetes and their phenomic and genomic characterization uncovers novel biology.</title>
        <authorList>
            <person name="Wiegand S."/>
            <person name="Jogler M."/>
            <person name="Boedeker C."/>
            <person name="Pinto D."/>
            <person name="Vollmers J."/>
            <person name="Rivas-Marin E."/>
            <person name="Kohn T."/>
            <person name="Peeters S.H."/>
            <person name="Heuer A."/>
            <person name="Rast P."/>
            <person name="Oberbeckmann S."/>
            <person name="Bunk B."/>
            <person name="Jeske O."/>
            <person name="Meyerdierks A."/>
            <person name="Storesund J.E."/>
            <person name="Kallscheuer N."/>
            <person name="Luecker S."/>
            <person name="Lage O.M."/>
            <person name="Pohl T."/>
            <person name="Merkel B.J."/>
            <person name="Hornburger P."/>
            <person name="Mueller R.-W."/>
            <person name="Bruemmer F."/>
            <person name="Labrenz M."/>
            <person name="Spormann A.M."/>
            <person name="Op den Camp H."/>
            <person name="Overmann J."/>
            <person name="Amann R."/>
            <person name="Jetten M.S.M."/>
            <person name="Mascher T."/>
            <person name="Medema M.H."/>
            <person name="Devos D.P."/>
            <person name="Kaster A.-K."/>
            <person name="Ovreas L."/>
            <person name="Rohde M."/>
            <person name="Galperin M.Y."/>
            <person name="Jogler C."/>
        </authorList>
    </citation>
    <scope>NUCLEOTIDE SEQUENCE [LARGE SCALE GENOMIC DNA]</scope>
    <source>
        <strain evidence="7 8">Pan216</strain>
    </source>
</reference>
<sequence length="554" mass="59306">MNDVASSGAELLVRCLETQGVERLFCIPGAKVDKVVDCLVDSTIETIVCRHEQNAALMAQATGRLTGKAGVCLVTSGPGCTNLTTGLATADYEGDPVVALGGSVPLADRLKLSHQSLDAVSLFRPITKFAAEVTTGHGVTEAVASAFRGAEQGRPGAAFLALPKDVMEGPAPFASPSRTVNVARLGSPDADDLREVAALIEQAEVPVLFLGMLATEPRVAEAVRELLRKTAMPVICTYQGAGVVPRDLLPCFAGRVGLSRNQPGDQLLDAADLVLTVGFDPIEYDPGVWNRGKSRPIVHFDKVPAETDADYWPMIELVGETASALTGLASCLAGDRNFSRLPQLVAARGELAARKELGAKYDGSPIHPLRLIHEIQQMMGDEGTVICDVGSIYMWMSRYYFAFNPRHFLTSNGQQTLGVALPWAIATCLVRPGTPILSMSGDGGFLFSAQELETAVRLKANFVHLVWVDGSYDMVKIQQEPKYGRSHAVELGPVDHVRYAEAFGATGLRIANPSDIRPTLVKAFGIGGPVLVEIPIDYRDNPTLFESVHPDIGH</sequence>
<keyword evidence="2 3" id="KW-0786">Thiamine pyrophosphate</keyword>
<proteinExistence type="inferred from homology"/>
<dbReference type="EC" id="2.2.1.6" evidence="7"/>
<gene>
    <name evidence="7" type="primary">budB</name>
    <name evidence="7" type="ORF">Pan216_17770</name>
</gene>
<dbReference type="GO" id="GO:0000287">
    <property type="term" value="F:magnesium ion binding"/>
    <property type="evidence" value="ECO:0007669"/>
    <property type="project" value="InterPro"/>
</dbReference>
<evidence type="ECO:0000313" key="7">
    <source>
        <dbReference type="EMBL" id="QDU60924.1"/>
    </source>
</evidence>
<dbReference type="GO" id="GO:0009099">
    <property type="term" value="P:L-valine biosynthetic process"/>
    <property type="evidence" value="ECO:0007669"/>
    <property type="project" value="TreeGrafter"/>
</dbReference>
<accession>A0A518B1R4</accession>
<dbReference type="EMBL" id="CP036279">
    <property type="protein sequence ID" value="QDU60924.1"/>
    <property type="molecule type" value="Genomic_DNA"/>
</dbReference>
<evidence type="ECO:0000256" key="3">
    <source>
        <dbReference type="RuleBase" id="RU362132"/>
    </source>
</evidence>
<feature type="domain" description="Thiamine pyrophosphate enzyme central" evidence="4">
    <location>
        <begin position="194"/>
        <end position="327"/>
    </location>
</feature>
<dbReference type="SUPFAM" id="SSF52518">
    <property type="entry name" value="Thiamin diphosphate-binding fold (THDP-binding)"/>
    <property type="match status" value="2"/>
</dbReference>
<comment type="similarity">
    <text evidence="1 3">Belongs to the TPP enzyme family.</text>
</comment>
<dbReference type="Proteomes" id="UP000317093">
    <property type="component" value="Chromosome"/>
</dbReference>
<dbReference type="InterPro" id="IPR012000">
    <property type="entry name" value="Thiamin_PyroP_enz_cen_dom"/>
</dbReference>
<dbReference type="InterPro" id="IPR029035">
    <property type="entry name" value="DHS-like_NAD/FAD-binding_dom"/>
</dbReference>
<dbReference type="CDD" id="cd07035">
    <property type="entry name" value="TPP_PYR_POX_like"/>
    <property type="match status" value="1"/>
</dbReference>
<feature type="domain" description="Thiamine pyrophosphate enzyme N-terminal TPP-binding" evidence="6">
    <location>
        <begin position="8"/>
        <end position="121"/>
    </location>
</feature>
<dbReference type="PANTHER" id="PTHR18968">
    <property type="entry name" value="THIAMINE PYROPHOSPHATE ENZYMES"/>
    <property type="match status" value="1"/>
</dbReference>
<dbReference type="Pfam" id="PF00205">
    <property type="entry name" value="TPP_enzyme_M"/>
    <property type="match status" value="1"/>
</dbReference>